<protein>
    <recommendedName>
        <fullName evidence="5">Threonylcarbamoyladenosine tRNA methylthiotransferase</fullName>
        <ecNumber evidence="4">2.8.4.5</ecNumber>
    </recommendedName>
    <alternativeName>
        <fullName evidence="13">tRNA-t(6)A37 methylthiotransferase</fullName>
    </alternativeName>
</protein>
<dbReference type="PANTHER" id="PTHR11918">
    <property type="entry name" value="RADICAL SAM PROTEINS"/>
    <property type="match status" value="1"/>
</dbReference>
<proteinExistence type="inferred from homology"/>
<evidence type="ECO:0000256" key="11">
    <source>
        <dbReference type="ARBA" id="ARBA00023004"/>
    </source>
</evidence>
<evidence type="ECO:0000256" key="9">
    <source>
        <dbReference type="ARBA" id="ARBA00022694"/>
    </source>
</evidence>
<dbReference type="InterPro" id="IPR013848">
    <property type="entry name" value="Methylthiotransferase_N"/>
</dbReference>
<feature type="compositionally biased region" description="Basic residues" evidence="15">
    <location>
        <begin position="331"/>
        <end position="345"/>
    </location>
</feature>
<evidence type="ECO:0000256" key="2">
    <source>
        <dbReference type="ARBA" id="ARBA00002399"/>
    </source>
</evidence>
<dbReference type="GO" id="GO:0035598">
    <property type="term" value="F:tRNA (N(6)-L-threonylcarbamoyladenosine(37)-C(2))-methylthiotransferase activity"/>
    <property type="evidence" value="ECO:0007669"/>
    <property type="project" value="UniProtKB-EC"/>
</dbReference>
<keyword evidence="8" id="KW-0949">S-adenosyl-L-methionine</keyword>
<reference evidence="19 20" key="1">
    <citation type="submission" date="2016-07" db="EMBL/GenBank/DDBJ databases">
        <authorList>
            <consortium name="Pathogen Informatics"/>
        </authorList>
    </citation>
    <scope>NUCLEOTIDE SEQUENCE [LARGE SCALE GENOMIC DNA]</scope>
</reference>
<evidence type="ECO:0000256" key="8">
    <source>
        <dbReference type="ARBA" id="ARBA00022691"/>
    </source>
</evidence>
<dbReference type="InterPro" id="IPR038135">
    <property type="entry name" value="Methylthiotransferase_N_sf"/>
</dbReference>
<keyword evidence="10" id="KW-0479">Metal-binding</keyword>
<dbReference type="VEuPathDB" id="PlasmoDB:PVX_114225"/>
<dbReference type="Pfam" id="PF04055">
    <property type="entry name" value="Radical_SAM"/>
    <property type="match status" value="1"/>
</dbReference>
<dbReference type="EC" id="2.8.4.5" evidence="4"/>
<feature type="compositionally biased region" description="Basic and acidic residues" evidence="15">
    <location>
        <begin position="346"/>
        <end position="365"/>
    </location>
</feature>
<evidence type="ECO:0000259" key="16">
    <source>
        <dbReference type="PROSITE" id="PS50926"/>
    </source>
</evidence>
<evidence type="ECO:0000256" key="1">
    <source>
        <dbReference type="ARBA" id="ARBA00001966"/>
    </source>
</evidence>
<dbReference type="SUPFAM" id="SSF102114">
    <property type="entry name" value="Radical SAM enzymes"/>
    <property type="match status" value="1"/>
</dbReference>
<dbReference type="Gene3D" id="3.80.30.20">
    <property type="entry name" value="tm_1862 like domain"/>
    <property type="match status" value="1"/>
</dbReference>
<dbReference type="EMBL" id="LT615249">
    <property type="protein sequence ID" value="SCO68175.1"/>
    <property type="molecule type" value="Genomic_DNA"/>
</dbReference>
<dbReference type="FunFam" id="3.80.30.20:FF:000002">
    <property type="entry name" value="threonylcarbamoyladenosine tRNA methylthiotransferase isoform X2"/>
    <property type="match status" value="1"/>
</dbReference>
<keyword evidence="7" id="KW-0808">Transferase</keyword>
<dbReference type="Gene3D" id="3.40.50.12160">
    <property type="entry name" value="Methylthiotransferase, N-terminal domain"/>
    <property type="match status" value="1"/>
</dbReference>
<dbReference type="SFLD" id="SFLDS00029">
    <property type="entry name" value="Radical_SAM"/>
    <property type="match status" value="1"/>
</dbReference>
<feature type="region of interest" description="Disordered" evidence="15">
    <location>
        <begin position="331"/>
        <end position="372"/>
    </location>
</feature>
<dbReference type="PROSITE" id="PS51918">
    <property type="entry name" value="RADICAL_SAM"/>
    <property type="match status" value="1"/>
</dbReference>
<feature type="compositionally biased region" description="Basic residues" evidence="15">
    <location>
        <begin position="212"/>
        <end position="222"/>
    </location>
</feature>
<dbReference type="AlphaFoldDB" id="A0A1G4GZZ1"/>
<feature type="domain" description="Radical SAM core" evidence="18">
    <location>
        <begin position="502"/>
        <end position="739"/>
    </location>
</feature>
<evidence type="ECO:0000313" key="20">
    <source>
        <dbReference type="Proteomes" id="UP000196402"/>
    </source>
</evidence>
<feature type="domain" description="TRAM" evidence="16">
    <location>
        <begin position="739"/>
        <end position="804"/>
    </location>
</feature>
<dbReference type="InterPro" id="IPR058240">
    <property type="entry name" value="rSAM_sf"/>
</dbReference>
<evidence type="ECO:0000256" key="15">
    <source>
        <dbReference type="SAM" id="MobiDB-lite"/>
    </source>
</evidence>
<keyword evidence="12" id="KW-0411">Iron-sulfur</keyword>
<dbReference type="Proteomes" id="UP000196402">
    <property type="component" value="Chromosome 11"/>
</dbReference>
<feature type="compositionally biased region" description="Gly residues" evidence="15">
    <location>
        <begin position="147"/>
        <end position="157"/>
    </location>
</feature>
<evidence type="ECO:0000256" key="14">
    <source>
        <dbReference type="ARBA" id="ARBA00051661"/>
    </source>
</evidence>
<dbReference type="InterPro" id="IPR006638">
    <property type="entry name" value="Elp3/MiaA/NifB-like_rSAM"/>
</dbReference>
<dbReference type="InterPro" id="IPR023404">
    <property type="entry name" value="rSAM_horseshoe"/>
</dbReference>
<comment type="cofactor">
    <cofactor evidence="1">
        <name>[4Fe-4S] cluster</name>
        <dbReference type="ChEBI" id="CHEBI:49883"/>
    </cofactor>
</comment>
<dbReference type="PROSITE" id="PS51449">
    <property type="entry name" value="MTTASE_N"/>
    <property type="match status" value="1"/>
</dbReference>
<keyword evidence="9" id="KW-0819">tRNA processing</keyword>
<dbReference type="InterPro" id="IPR020612">
    <property type="entry name" value="Methylthiotransferase_CS"/>
</dbReference>
<dbReference type="PROSITE" id="PS50926">
    <property type="entry name" value="TRAM"/>
    <property type="match status" value="1"/>
</dbReference>
<dbReference type="InterPro" id="IPR006466">
    <property type="entry name" value="MiaB-like_arc_euk"/>
</dbReference>
<dbReference type="PROSITE" id="PS01278">
    <property type="entry name" value="MTTASE_RADICAL"/>
    <property type="match status" value="1"/>
</dbReference>
<dbReference type="NCBIfam" id="TIGR01578">
    <property type="entry name" value="MiaB-like-B"/>
    <property type="match status" value="1"/>
</dbReference>
<feature type="region of interest" description="Disordered" evidence="15">
    <location>
        <begin position="211"/>
        <end position="250"/>
    </location>
</feature>
<dbReference type="GO" id="GO:0051539">
    <property type="term" value="F:4 iron, 4 sulfur cluster binding"/>
    <property type="evidence" value="ECO:0007669"/>
    <property type="project" value="UniProtKB-KW"/>
</dbReference>
<dbReference type="NCBIfam" id="TIGR00089">
    <property type="entry name" value="MiaB/RimO family radical SAM methylthiotransferase"/>
    <property type="match status" value="1"/>
</dbReference>
<feature type="region of interest" description="Disordered" evidence="15">
    <location>
        <begin position="46"/>
        <end position="127"/>
    </location>
</feature>
<evidence type="ECO:0000256" key="3">
    <source>
        <dbReference type="ARBA" id="ARBA00008616"/>
    </source>
</evidence>
<dbReference type="SMART" id="SM00729">
    <property type="entry name" value="Elp3"/>
    <property type="match status" value="1"/>
</dbReference>
<dbReference type="VEuPathDB" id="PlasmoDB:PVP01_1127300"/>
<dbReference type="SFLD" id="SFLDG01082">
    <property type="entry name" value="B12-binding_domain_containing"/>
    <property type="match status" value="1"/>
</dbReference>
<evidence type="ECO:0000259" key="17">
    <source>
        <dbReference type="PROSITE" id="PS51449"/>
    </source>
</evidence>
<comment type="similarity">
    <text evidence="3">Belongs to the methylthiotransferase family. CDKAL1 subfamily.</text>
</comment>
<dbReference type="Pfam" id="PF01938">
    <property type="entry name" value="TRAM"/>
    <property type="match status" value="1"/>
</dbReference>
<evidence type="ECO:0000256" key="4">
    <source>
        <dbReference type="ARBA" id="ARBA00013273"/>
    </source>
</evidence>
<dbReference type="VEuPathDB" id="PlasmoDB:PVPAM_110031500"/>
<dbReference type="VEuPathDB" id="PlasmoDB:PVW1_110032900"/>
<comment type="function">
    <text evidence="2">Catalyzes the methylthiolation of N6-threonylcarbamoyladenosine (t(6)A), leading to the formation of 2-methylthio-N6-threonylcarbamoyladenosine (ms(2)t(6)A) at position 37 in tRNAs that read codons beginning with adenine.</text>
</comment>
<evidence type="ECO:0000256" key="10">
    <source>
        <dbReference type="ARBA" id="ARBA00022723"/>
    </source>
</evidence>
<dbReference type="GO" id="GO:0046872">
    <property type="term" value="F:metal ion binding"/>
    <property type="evidence" value="ECO:0007669"/>
    <property type="project" value="UniProtKB-KW"/>
</dbReference>
<organism evidence="19 20">
    <name type="scientific">Plasmodium vivax</name>
    <name type="common">malaria parasite P. vivax</name>
    <dbReference type="NCBI Taxonomy" id="5855"/>
    <lineage>
        <taxon>Eukaryota</taxon>
        <taxon>Sar</taxon>
        <taxon>Alveolata</taxon>
        <taxon>Apicomplexa</taxon>
        <taxon>Aconoidasida</taxon>
        <taxon>Haemosporida</taxon>
        <taxon>Plasmodiidae</taxon>
        <taxon>Plasmodium</taxon>
        <taxon>Plasmodium (Plasmodium)</taxon>
    </lineage>
</organism>
<keyword evidence="11" id="KW-0408">Iron</keyword>
<feature type="compositionally biased region" description="Acidic residues" evidence="15">
    <location>
        <begin position="169"/>
        <end position="195"/>
    </location>
</feature>
<accession>A0A1G4GZZ1</accession>
<evidence type="ECO:0000256" key="7">
    <source>
        <dbReference type="ARBA" id="ARBA00022679"/>
    </source>
</evidence>
<gene>
    <name evidence="19" type="ORF">PVT01_110031700</name>
</gene>
<evidence type="ECO:0000256" key="6">
    <source>
        <dbReference type="ARBA" id="ARBA00022485"/>
    </source>
</evidence>
<sequence length="804" mass="90361">MNDKLKILTLLCVATTGTYYICVHKRKEIKQLLNSIFVKCKKKKHRRRDSVRRDGMRRDSVRRDSVRRDSVRRDGMRRDGMRRDGMRRDGMRKKNPSGRKAKSLASLAPMGGESGEDEIVHVNDDTSVISSENDSYFLDAREETPRGGHGLAGGHTNGGSTRREKASSEEEEEETEEAEQAEEEAEESTLTDVEDINNLNERASYNVVQIKAKQRSRGKHLNGLRNGTPQKGVLQKGAPQREDPPSTDNLNECGIILPEKYKIYFKSFGCAHNSSDSEFMMGLLGNYGFQFVKSVEECDICIINSCTVKNPSEESMKTIINYVNKLNKANRRRATGQVGKKGKRGKNGEVRKKGQTDGGEQDPHVDYLTTSSSGISDFEQDNGCGKGDASCCAEAACACAPDKGDSGLGKREAVKEAIGEAAKGAITEEVNGASAKPPRGDIKIIVCGCVPQAEKDMEIFENVSLVGVTNIDKIVDVVENVINGYNVRYLKQAKKMTSLNLPKIRKNKYIEIININNGCLGNCTYCKTKFARGDLASYNIPDIINRIKHVCSEENIKEIWLTSEDTGAYGIDLNTNIVKLLKEILDTISNSDVMIRLGMTNPPYILKHVKDICNLLKHKNMYEFIHIPVQSGSNRVLKNMNREYEIEDFIYLVENLRKDVPNITIATDIICGFPYEMEKDHVETVDLVKKYQFPILNISQFYPRRGTVAYGMKKINTKIVKKRSREVTDAFLSYTNNYKFLEGTTQRVLFTEVSTKSEDLIGHTKQYVKVLLQNRNNENAHLLSHFANCKIVSAHKWHVVAELV</sequence>
<dbReference type="InterPro" id="IPR005839">
    <property type="entry name" value="Methylthiotransferase"/>
</dbReference>
<dbReference type="InterPro" id="IPR007197">
    <property type="entry name" value="rSAM"/>
</dbReference>
<name>A0A1G4GZZ1_PLAVI</name>
<dbReference type="GO" id="GO:0005783">
    <property type="term" value="C:endoplasmic reticulum"/>
    <property type="evidence" value="ECO:0007669"/>
    <property type="project" value="TreeGrafter"/>
</dbReference>
<keyword evidence="6" id="KW-0004">4Fe-4S</keyword>
<evidence type="ECO:0000256" key="12">
    <source>
        <dbReference type="ARBA" id="ARBA00023014"/>
    </source>
</evidence>
<evidence type="ECO:0000259" key="18">
    <source>
        <dbReference type="PROSITE" id="PS51918"/>
    </source>
</evidence>
<dbReference type="InterPro" id="IPR002792">
    <property type="entry name" value="TRAM_dom"/>
</dbReference>
<evidence type="ECO:0000313" key="19">
    <source>
        <dbReference type="EMBL" id="SCO68175.1"/>
    </source>
</evidence>
<dbReference type="PANTHER" id="PTHR11918:SF45">
    <property type="entry name" value="THREONYLCARBAMOYLADENOSINE TRNA METHYLTHIOTRANSFERASE"/>
    <property type="match status" value="1"/>
</dbReference>
<comment type="catalytic activity">
    <reaction evidence="14">
        <text>N(6)-L-threonylcarbamoyladenosine(37) in tRNA + (sulfur carrier)-SH + AH2 + 2 S-adenosyl-L-methionine = 2-methylsulfanyl-N(6)-L-threonylcarbamoyladenosine(37) in tRNA + (sulfur carrier)-H + 5'-deoxyadenosine + L-methionine + A + S-adenosyl-L-homocysteine + 2 H(+)</text>
        <dbReference type="Rhea" id="RHEA:37075"/>
        <dbReference type="Rhea" id="RHEA-COMP:10163"/>
        <dbReference type="Rhea" id="RHEA-COMP:11092"/>
        <dbReference type="Rhea" id="RHEA-COMP:14737"/>
        <dbReference type="Rhea" id="RHEA-COMP:14739"/>
        <dbReference type="ChEBI" id="CHEBI:13193"/>
        <dbReference type="ChEBI" id="CHEBI:15378"/>
        <dbReference type="ChEBI" id="CHEBI:17319"/>
        <dbReference type="ChEBI" id="CHEBI:17499"/>
        <dbReference type="ChEBI" id="CHEBI:29917"/>
        <dbReference type="ChEBI" id="CHEBI:57844"/>
        <dbReference type="ChEBI" id="CHEBI:57856"/>
        <dbReference type="ChEBI" id="CHEBI:59789"/>
        <dbReference type="ChEBI" id="CHEBI:64428"/>
        <dbReference type="ChEBI" id="CHEBI:74418"/>
        <dbReference type="ChEBI" id="CHEBI:74420"/>
        <dbReference type="EC" id="2.8.4.5"/>
    </reaction>
</comment>
<evidence type="ECO:0000256" key="13">
    <source>
        <dbReference type="ARBA" id="ARBA00031213"/>
    </source>
</evidence>
<dbReference type="CDD" id="cd01335">
    <property type="entry name" value="Radical_SAM"/>
    <property type="match status" value="1"/>
</dbReference>
<feature type="compositionally biased region" description="Basic and acidic residues" evidence="15">
    <location>
        <begin position="51"/>
        <end position="89"/>
    </location>
</feature>
<feature type="compositionally biased region" description="Basic residues" evidence="15">
    <location>
        <begin position="90"/>
        <end position="102"/>
    </location>
</feature>
<feature type="region of interest" description="Disordered" evidence="15">
    <location>
        <begin position="141"/>
        <end position="198"/>
    </location>
</feature>
<evidence type="ECO:0000256" key="5">
    <source>
        <dbReference type="ARBA" id="ARBA00018810"/>
    </source>
</evidence>
<dbReference type="eggNOG" id="KOG4355">
    <property type="taxonomic scope" value="Eukaryota"/>
</dbReference>
<feature type="domain" description="MTTase N-terminal" evidence="17">
    <location>
        <begin position="261"/>
        <end position="371"/>
    </location>
</feature>
<dbReference type="Pfam" id="PF00919">
    <property type="entry name" value="UPF0004"/>
    <property type="match status" value="1"/>
</dbReference>